<keyword evidence="4" id="KW-1185">Reference proteome</keyword>
<evidence type="ECO:0000313" key="3">
    <source>
        <dbReference type="EMBL" id="MDN3567049.1"/>
    </source>
</evidence>
<feature type="chain" id="PRO_5045605269" evidence="2">
    <location>
        <begin position="25"/>
        <end position="250"/>
    </location>
</feature>
<feature type="region of interest" description="Disordered" evidence="1">
    <location>
        <begin position="107"/>
        <end position="131"/>
    </location>
</feature>
<gene>
    <name evidence="3" type="ORF">QWZ14_21935</name>
</gene>
<sequence>MTLQNALMLGGALLLAACAGPVPAPESPERSSRDLLNSLPPRLAAFTAHGPATALAVADSAGRSYGVPGAFSSVVLTRPQAPQALPEGPEGAEVRVLLEQLTTSVQHRAPPAGVPPRPADSFTTRGTTREAAPAVSEAASAAWRREADQGFQGGAGTALRCSVLRRPLGAGAQVRYTCVTGLQGRFLTIIATVNHDAMNGMAVNTLVGNFAASLAEALATGEGLVSPYPTIMTGSPPALVLAQLSSSESQ</sequence>
<evidence type="ECO:0000256" key="2">
    <source>
        <dbReference type="SAM" id="SignalP"/>
    </source>
</evidence>
<feature type="signal peptide" evidence="2">
    <location>
        <begin position="1"/>
        <end position="24"/>
    </location>
</feature>
<name>A0ABT8ABD6_9PROT</name>
<organism evidence="3 4">
    <name type="scientific">Paeniroseomonas aquatica</name>
    <dbReference type="NCBI Taxonomy" id="373043"/>
    <lineage>
        <taxon>Bacteria</taxon>
        <taxon>Pseudomonadati</taxon>
        <taxon>Pseudomonadota</taxon>
        <taxon>Alphaproteobacteria</taxon>
        <taxon>Acetobacterales</taxon>
        <taxon>Acetobacteraceae</taxon>
        <taxon>Paeniroseomonas</taxon>
    </lineage>
</organism>
<accession>A0ABT8ABD6</accession>
<dbReference type="EMBL" id="JAUFPN010000184">
    <property type="protein sequence ID" value="MDN3567049.1"/>
    <property type="molecule type" value="Genomic_DNA"/>
</dbReference>
<proteinExistence type="predicted"/>
<evidence type="ECO:0000256" key="1">
    <source>
        <dbReference type="SAM" id="MobiDB-lite"/>
    </source>
</evidence>
<evidence type="ECO:0000313" key="4">
    <source>
        <dbReference type="Proteomes" id="UP001529369"/>
    </source>
</evidence>
<comment type="caution">
    <text evidence="3">The sequence shown here is derived from an EMBL/GenBank/DDBJ whole genome shotgun (WGS) entry which is preliminary data.</text>
</comment>
<dbReference type="RefSeq" id="WP_290319052.1">
    <property type="nucleotide sequence ID" value="NZ_JAUFPN010000184.1"/>
</dbReference>
<dbReference type="Proteomes" id="UP001529369">
    <property type="component" value="Unassembled WGS sequence"/>
</dbReference>
<reference evidence="4" key="1">
    <citation type="journal article" date="2019" name="Int. J. Syst. Evol. Microbiol.">
        <title>The Global Catalogue of Microorganisms (GCM) 10K type strain sequencing project: providing services to taxonomists for standard genome sequencing and annotation.</title>
        <authorList>
            <consortium name="The Broad Institute Genomics Platform"/>
            <consortium name="The Broad Institute Genome Sequencing Center for Infectious Disease"/>
            <person name="Wu L."/>
            <person name="Ma J."/>
        </authorList>
    </citation>
    <scope>NUCLEOTIDE SEQUENCE [LARGE SCALE GENOMIC DNA]</scope>
    <source>
        <strain evidence="4">CECT 7131</strain>
    </source>
</reference>
<keyword evidence="2" id="KW-0732">Signal</keyword>
<protein>
    <submittedName>
        <fullName evidence="3">Uncharacterized protein</fullName>
    </submittedName>
</protein>